<dbReference type="PROSITE" id="PS51462">
    <property type="entry name" value="NUDIX"/>
    <property type="match status" value="1"/>
</dbReference>
<evidence type="ECO:0000256" key="1">
    <source>
        <dbReference type="ARBA" id="ARBA00005582"/>
    </source>
</evidence>
<dbReference type="InterPro" id="IPR015797">
    <property type="entry name" value="NUDIX_hydrolase-like_dom_sf"/>
</dbReference>
<dbReference type="SUPFAM" id="SSF55811">
    <property type="entry name" value="Nudix"/>
    <property type="match status" value="1"/>
</dbReference>
<keyword evidence="2" id="KW-0378">Hydrolase</keyword>
<comment type="caution">
    <text evidence="4">The sequence shown here is derived from an EMBL/GenBank/DDBJ whole genome shotgun (WGS) entry which is preliminary data.</text>
</comment>
<dbReference type="RefSeq" id="WP_231445030.1">
    <property type="nucleotide sequence ID" value="NZ_JAJOMB010000012.1"/>
</dbReference>
<comment type="similarity">
    <text evidence="1">Belongs to the Nudix hydrolase family.</text>
</comment>
<reference evidence="4" key="1">
    <citation type="submission" date="2021-11" db="EMBL/GenBank/DDBJ databases">
        <title>Streptomyces corallinus and Kineosporia corallina sp. nov., two new coral-derived marine actinobacteria.</title>
        <authorList>
            <person name="Buangrab K."/>
            <person name="Sutthacheep M."/>
            <person name="Yeemin T."/>
            <person name="Harunari E."/>
            <person name="Igarashi Y."/>
            <person name="Sripreechasak P."/>
            <person name="Kanchanasin P."/>
            <person name="Tanasupawat S."/>
            <person name="Phongsopitanun W."/>
        </authorList>
    </citation>
    <scope>NUCLEOTIDE SEQUENCE</scope>
    <source>
        <strain evidence="4">JCM 31032</strain>
    </source>
</reference>
<dbReference type="Proteomes" id="UP001138997">
    <property type="component" value="Unassembled WGS sequence"/>
</dbReference>
<evidence type="ECO:0000313" key="4">
    <source>
        <dbReference type="EMBL" id="MCD5313644.1"/>
    </source>
</evidence>
<dbReference type="EMBL" id="JAJOMB010000012">
    <property type="protein sequence ID" value="MCD5313644.1"/>
    <property type="molecule type" value="Genomic_DNA"/>
</dbReference>
<dbReference type="PRINTS" id="PR00502">
    <property type="entry name" value="NUDIXFAMILY"/>
</dbReference>
<gene>
    <name evidence="4" type="ORF">LR394_22290</name>
</gene>
<dbReference type="Gene3D" id="3.90.79.10">
    <property type="entry name" value="Nucleoside Triphosphate Pyrophosphohydrolase"/>
    <property type="match status" value="1"/>
</dbReference>
<dbReference type="CDD" id="cd03674">
    <property type="entry name" value="NUDIX_Hydrolase"/>
    <property type="match status" value="1"/>
</dbReference>
<evidence type="ECO:0000259" key="3">
    <source>
        <dbReference type="PROSITE" id="PS51462"/>
    </source>
</evidence>
<protein>
    <submittedName>
        <fullName evidence="4">NUDIX domain-containing protein</fullName>
    </submittedName>
</protein>
<proteinExistence type="inferred from homology"/>
<dbReference type="PANTHER" id="PTHR43736:SF1">
    <property type="entry name" value="DIHYDRONEOPTERIN TRIPHOSPHATE DIPHOSPHATASE"/>
    <property type="match status" value="1"/>
</dbReference>
<feature type="domain" description="Nudix hydrolase" evidence="3">
    <location>
        <begin position="54"/>
        <end position="184"/>
    </location>
</feature>
<sequence>MSDLSQGGGRLLEDVGAALRDAQPDGPAERFEQTSWLALLASTGDGLLRREQAPAHLTASAAVLSPDGAQTCLVFHHKMQTWVQPGGHFEPGDTSGSQAAAREVLEETGLSGRVAGVPVLLSRHPAPCAPGVVDWHLDLQYLMLAEVLPPTPSSESPDVRWWPVGGLPENLASGVPELIQRAVQVLKA</sequence>
<organism evidence="4 5">
    <name type="scientific">Kineosporia babensis</name>
    <dbReference type="NCBI Taxonomy" id="499548"/>
    <lineage>
        <taxon>Bacteria</taxon>
        <taxon>Bacillati</taxon>
        <taxon>Actinomycetota</taxon>
        <taxon>Actinomycetes</taxon>
        <taxon>Kineosporiales</taxon>
        <taxon>Kineosporiaceae</taxon>
        <taxon>Kineosporia</taxon>
    </lineage>
</organism>
<dbReference type="PANTHER" id="PTHR43736">
    <property type="entry name" value="ADP-RIBOSE PYROPHOSPHATASE"/>
    <property type="match status" value="1"/>
</dbReference>
<evidence type="ECO:0000256" key="2">
    <source>
        <dbReference type="ARBA" id="ARBA00022801"/>
    </source>
</evidence>
<accession>A0A9X1SVG4</accession>
<name>A0A9X1SVG4_9ACTN</name>
<dbReference type="InterPro" id="IPR020476">
    <property type="entry name" value="Nudix_hydrolase"/>
</dbReference>
<keyword evidence="5" id="KW-1185">Reference proteome</keyword>
<dbReference type="GO" id="GO:0016787">
    <property type="term" value="F:hydrolase activity"/>
    <property type="evidence" value="ECO:0007669"/>
    <property type="project" value="UniProtKB-KW"/>
</dbReference>
<dbReference type="InterPro" id="IPR000086">
    <property type="entry name" value="NUDIX_hydrolase_dom"/>
</dbReference>
<dbReference type="AlphaFoldDB" id="A0A9X1SVG4"/>
<dbReference type="Pfam" id="PF00293">
    <property type="entry name" value="NUDIX"/>
    <property type="match status" value="1"/>
</dbReference>
<evidence type="ECO:0000313" key="5">
    <source>
        <dbReference type="Proteomes" id="UP001138997"/>
    </source>
</evidence>